<dbReference type="Proteomes" id="UP001500707">
    <property type="component" value="Unassembled WGS sequence"/>
</dbReference>
<protein>
    <submittedName>
        <fullName evidence="1">Uncharacterized protein</fullName>
    </submittedName>
</protein>
<dbReference type="RefSeq" id="WP_346180159.1">
    <property type="nucleotide sequence ID" value="NZ_BAABCE010000001.1"/>
</dbReference>
<accession>A0ABP6V5Q3</accession>
<proteinExistence type="predicted"/>
<dbReference type="EMBL" id="BAABCE010000001">
    <property type="protein sequence ID" value="GAA3527531.1"/>
    <property type="molecule type" value="Genomic_DNA"/>
</dbReference>
<sequence>MNDSDRFMFVDRGENPLVFLIDKHGDVEVHGDDQVCKLRAAAILRYVAAQFIAEHPRGACTPPPPDAQGYRPAEPLHSHAGTLDRDRKVWTDGTGHAWNLSLPWGDVDDRSWRWGGVLDSRGAPLMRTDADGDGEVQPLDVLRTLYGPIAPLSGGAA</sequence>
<keyword evidence="2" id="KW-1185">Reference proteome</keyword>
<comment type="caution">
    <text evidence="1">The sequence shown here is derived from an EMBL/GenBank/DDBJ whole genome shotgun (WGS) entry which is preliminary data.</text>
</comment>
<evidence type="ECO:0000313" key="2">
    <source>
        <dbReference type="Proteomes" id="UP001500707"/>
    </source>
</evidence>
<dbReference type="NCBIfam" id="NF038082">
    <property type="entry name" value="phiSA1p31"/>
    <property type="match status" value="1"/>
</dbReference>
<reference evidence="2" key="1">
    <citation type="journal article" date="2019" name="Int. J. Syst. Evol. Microbiol.">
        <title>The Global Catalogue of Microorganisms (GCM) 10K type strain sequencing project: providing services to taxonomists for standard genome sequencing and annotation.</title>
        <authorList>
            <consortium name="The Broad Institute Genomics Platform"/>
            <consortium name="The Broad Institute Genome Sequencing Center for Infectious Disease"/>
            <person name="Wu L."/>
            <person name="Ma J."/>
        </authorList>
    </citation>
    <scope>NUCLEOTIDE SEQUENCE [LARGE SCALE GENOMIC DNA]</scope>
    <source>
        <strain evidence="2">JCM 17656</strain>
    </source>
</reference>
<organism evidence="1 2">
    <name type="scientific">Streptomyces osmaniensis</name>
    <dbReference type="NCBI Taxonomy" id="593134"/>
    <lineage>
        <taxon>Bacteria</taxon>
        <taxon>Bacillati</taxon>
        <taxon>Actinomycetota</taxon>
        <taxon>Actinomycetes</taxon>
        <taxon>Kitasatosporales</taxon>
        <taxon>Streptomycetaceae</taxon>
        <taxon>Streptomyces</taxon>
    </lineage>
</organism>
<name>A0ABP6V5Q3_9ACTN</name>
<evidence type="ECO:0000313" key="1">
    <source>
        <dbReference type="EMBL" id="GAA3527531.1"/>
    </source>
</evidence>
<gene>
    <name evidence="1" type="ORF">GCM10022295_06970</name>
</gene>